<dbReference type="PANTHER" id="PTHR36582">
    <property type="entry name" value="ANTITOXIN PARD"/>
    <property type="match status" value="1"/>
</dbReference>
<dbReference type="Proteomes" id="UP000640583">
    <property type="component" value="Unassembled WGS sequence"/>
</dbReference>
<dbReference type="SUPFAM" id="SSF47598">
    <property type="entry name" value="Ribbon-helix-helix"/>
    <property type="match status" value="1"/>
</dbReference>
<gene>
    <name evidence="3" type="ORF">H1D41_15820</name>
</gene>
<evidence type="ECO:0000313" key="4">
    <source>
        <dbReference type="Proteomes" id="UP000640583"/>
    </source>
</evidence>
<dbReference type="CDD" id="cd22231">
    <property type="entry name" value="RHH_NikR_HicB-like"/>
    <property type="match status" value="1"/>
</dbReference>
<accession>A0A8J7LX14</accession>
<dbReference type="InterPro" id="IPR038296">
    <property type="entry name" value="ParD_sf"/>
</dbReference>
<dbReference type="PANTHER" id="PTHR36582:SF2">
    <property type="entry name" value="ANTITOXIN PARD"/>
    <property type="match status" value="1"/>
</dbReference>
<sequence>MHISLTDRLDDYVREKVSSGLYNNASEVIREALRRQIALEETNVLKRERLRAEIDPAWQQAEQGAAVPFDLQGILSELDREMKPDA</sequence>
<keyword evidence="4" id="KW-1185">Reference proteome</keyword>
<dbReference type="InterPro" id="IPR010985">
    <property type="entry name" value="Ribbon_hlx_hlx"/>
</dbReference>
<dbReference type="Gene3D" id="6.10.10.120">
    <property type="entry name" value="Antitoxin ParD1-like"/>
    <property type="match status" value="1"/>
</dbReference>
<dbReference type="RefSeq" id="WP_228849834.1">
    <property type="nucleotide sequence ID" value="NZ_JADCKQ010000014.1"/>
</dbReference>
<comment type="similarity">
    <text evidence="1">Belongs to the ParD antitoxin family.</text>
</comment>
<evidence type="ECO:0000256" key="1">
    <source>
        <dbReference type="ARBA" id="ARBA00008580"/>
    </source>
</evidence>
<dbReference type="Pfam" id="PF03693">
    <property type="entry name" value="ParD_antitoxin"/>
    <property type="match status" value="1"/>
</dbReference>
<dbReference type="EMBL" id="JADCKQ010000014">
    <property type="protein sequence ID" value="MBI1495112.1"/>
    <property type="molecule type" value="Genomic_DNA"/>
</dbReference>
<dbReference type="NCBIfam" id="TIGR02606">
    <property type="entry name" value="antidote_CC2985"/>
    <property type="match status" value="1"/>
</dbReference>
<keyword evidence="2" id="KW-1277">Toxin-antitoxin system</keyword>
<protein>
    <submittedName>
        <fullName evidence="3">Type II toxin-antitoxin system ParD family antitoxin</fullName>
    </submittedName>
</protein>
<dbReference type="InterPro" id="IPR022789">
    <property type="entry name" value="ParD"/>
</dbReference>
<reference evidence="3" key="1">
    <citation type="submission" date="2020-10" db="EMBL/GenBank/DDBJ databases">
        <title>Paenihalocynthiibacter styelae gen. nov., sp. nov., isolated from stalked sea squirt Styela clava.</title>
        <authorList>
            <person name="Kim Y.-O."/>
            <person name="Yoon J.-H."/>
        </authorList>
    </citation>
    <scope>NUCLEOTIDE SEQUENCE</scope>
    <source>
        <strain evidence="3">MYP1-1</strain>
    </source>
</reference>
<organism evidence="3 4">
    <name type="scientific">Halocynthiibacter styelae</name>
    <dbReference type="NCBI Taxonomy" id="2761955"/>
    <lineage>
        <taxon>Bacteria</taxon>
        <taxon>Pseudomonadati</taxon>
        <taxon>Pseudomonadota</taxon>
        <taxon>Alphaproteobacteria</taxon>
        <taxon>Rhodobacterales</taxon>
        <taxon>Paracoccaceae</taxon>
        <taxon>Halocynthiibacter</taxon>
    </lineage>
</organism>
<evidence type="ECO:0000256" key="2">
    <source>
        <dbReference type="ARBA" id="ARBA00022649"/>
    </source>
</evidence>
<evidence type="ECO:0000313" key="3">
    <source>
        <dbReference type="EMBL" id="MBI1495112.1"/>
    </source>
</evidence>
<dbReference type="GO" id="GO:0006355">
    <property type="term" value="P:regulation of DNA-templated transcription"/>
    <property type="evidence" value="ECO:0007669"/>
    <property type="project" value="InterPro"/>
</dbReference>
<comment type="caution">
    <text evidence="3">The sequence shown here is derived from an EMBL/GenBank/DDBJ whole genome shotgun (WGS) entry which is preliminary data.</text>
</comment>
<proteinExistence type="inferred from homology"/>
<dbReference type="AlphaFoldDB" id="A0A8J7LX14"/>
<name>A0A8J7LX14_9RHOB</name>